<name>A0A8X6TEJ3_NEPPI</name>
<organism evidence="2 3">
    <name type="scientific">Nephila pilipes</name>
    <name type="common">Giant wood spider</name>
    <name type="synonym">Nephila maculata</name>
    <dbReference type="NCBI Taxonomy" id="299642"/>
    <lineage>
        <taxon>Eukaryota</taxon>
        <taxon>Metazoa</taxon>
        <taxon>Ecdysozoa</taxon>
        <taxon>Arthropoda</taxon>
        <taxon>Chelicerata</taxon>
        <taxon>Arachnida</taxon>
        <taxon>Araneae</taxon>
        <taxon>Araneomorphae</taxon>
        <taxon>Entelegynae</taxon>
        <taxon>Araneoidea</taxon>
        <taxon>Nephilidae</taxon>
        <taxon>Nephila</taxon>
    </lineage>
</organism>
<evidence type="ECO:0000313" key="2">
    <source>
        <dbReference type="EMBL" id="GFT06564.1"/>
    </source>
</evidence>
<gene>
    <name evidence="2" type="ORF">NPIL_372781</name>
</gene>
<reference evidence="2" key="1">
    <citation type="submission" date="2020-08" db="EMBL/GenBank/DDBJ databases">
        <title>Multicomponent nature underlies the extraordinary mechanical properties of spider dragline silk.</title>
        <authorList>
            <person name="Kono N."/>
            <person name="Nakamura H."/>
            <person name="Mori M."/>
            <person name="Yoshida Y."/>
            <person name="Ohtoshi R."/>
            <person name="Malay A.D."/>
            <person name="Moran D.A.P."/>
            <person name="Tomita M."/>
            <person name="Numata K."/>
            <person name="Arakawa K."/>
        </authorList>
    </citation>
    <scope>NUCLEOTIDE SEQUENCE</scope>
</reference>
<evidence type="ECO:0000313" key="3">
    <source>
        <dbReference type="Proteomes" id="UP000887013"/>
    </source>
</evidence>
<comment type="caution">
    <text evidence="2">The sequence shown here is derived from an EMBL/GenBank/DDBJ whole genome shotgun (WGS) entry which is preliminary data.</text>
</comment>
<protein>
    <submittedName>
        <fullName evidence="2">Uncharacterized protein</fullName>
    </submittedName>
</protein>
<dbReference type="Proteomes" id="UP000887013">
    <property type="component" value="Unassembled WGS sequence"/>
</dbReference>
<dbReference type="EMBL" id="BMAW01008038">
    <property type="protein sequence ID" value="GFT06564.1"/>
    <property type="molecule type" value="Genomic_DNA"/>
</dbReference>
<accession>A0A8X6TEJ3</accession>
<evidence type="ECO:0000256" key="1">
    <source>
        <dbReference type="SAM" id="MobiDB-lite"/>
    </source>
</evidence>
<keyword evidence="3" id="KW-1185">Reference proteome</keyword>
<sequence length="60" mass="6894">MLKLTEWQSQLLNSKATSALKNAELRDLQQAIKNLENHLTSTQNNKEEAEKENTLDELLI</sequence>
<feature type="compositionally biased region" description="Basic and acidic residues" evidence="1">
    <location>
        <begin position="45"/>
        <end position="54"/>
    </location>
</feature>
<feature type="region of interest" description="Disordered" evidence="1">
    <location>
        <begin position="38"/>
        <end position="60"/>
    </location>
</feature>
<dbReference type="OrthoDB" id="10480645at2759"/>
<feature type="non-terminal residue" evidence="2">
    <location>
        <position position="1"/>
    </location>
</feature>
<dbReference type="AlphaFoldDB" id="A0A8X6TEJ3"/>
<proteinExistence type="predicted"/>